<sequence length="415" mass="45133">MKNFKKQLQELNKVIIVSFLISSIVGFIAGGLASQWLGAQPEKIEQSGFDKESSAVKIEKQEEAVVEAVKIASPAVVSVIVSKDLPVLEKYYEEQSPFGKDDFFRRFFGDDFFSPFQIPQYREKGTEKREIGGGTGFIVSSDGLIITNKHVVSGESADYTVLTNEGEKISAKVLARDPVEDIAILKIEKKNLPTLKIGDSDNIQIGQTAIAIGNSLGEFRNTVSVGVISGLKRSITASSGLGQSEELSEVIQTDAAINPGNSGGPLLNLRGEVIGINVAMAQGAENIGFSLPINKVKRDLEQVKAKGRISYPFLGVRYILINKEIQRSNNLSVDYGALISRGENPEDVAVMPGSPADKAGLLENDIILEFDGEKITQENSLAKLIQKRQVGDSVTLKILHKGEEKTIQVKLTERE</sequence>
<dbReference type="PRINTS" id="PR00834">
    <property type="entry name" value="PROTEASES2C"/>
</dbReference>
<dbReference type="Gene3D" id="2.30.42.10">
    <property type="match status" value="1"/>
</dbReference>
<comment type="caution">
    <text evidence="6">The sequence shown here is derived from an EMBL/GenBank/DDBJ whole genome shotgun (WGS) entry which is preliminary data.</text>
</comment>
<dbReference type="Proteomes" id="UP000176974">
    <property type="component" value="Unassembled WGS sequence"/>
</dbReference>
<dbReference type="Pfam" id="PF13365">
    <property type="entry name" value="Trypsin_2"/>
    <property type="match status" value="1"/>
</dbReference>
<dbReference type="Gene3D" id="2.40.10.10">
    <property type="entry name" value="Trypsin-like serine proteases"/>
    <property type="match status" value="2"/>
</dbReference>
<accession>A0A1G2FCN0</accession>
<reference evidence="6 7" key="1">
    <citation type="journal article" date="2016" name="Nat. Commun.">
        <title>Thousands of microbial genomes shed light on interconnected biogeochemical processes in an aquifer system.</title>
        <authorList>
            <person name="Anantharaman K."/>
            <person name="Brown C.T."/>
            <person name="Hug L.A."/>
            <person name="Sharon I."/>
            <person name="Castelle C.J."/>
            <person name="Probst A.J."/>
            <person name="Thomas B.C."/>
            <person name="Singh A."/>
            <person name="Wilkins M.J."/>
            <person name="Karaoz U."/>
            <person name="Brodie E.L."/>
            <person name="Williams K.H."/>
            <person name="Hubbard S.S."/>
            <person name="Banfield J.F."/>
        </authorList>
    </citation>
    <scope>NUCLEOTIDE SEQUENCE [LARGE SCALE GENOMIC DNA]</scope>
</reference>
<proteinExistence type="inferred from homology"/>
<dbReference type="SMART" id="SM00228">
    <property type="entry name" value="PDZ"/>
    <property type="match status" value="1"/>
</dbReference>
<evidence type="ECO:0000313" key="7">
    <source>
        <dbReference type="Proteomes" id="UP000176974"/>
    </source>
</evidence>
<dbReference type="SUPFAM" id="SSF50156">
    <property type="entry name" value="PDZ domain-like"/>
    <property type="match status" value="1"/>
</dbReference>
<keyword evidence="3" id="KW-0378">Hydrolase</keyword>
<dbReference type="InterPro" id="IPR043504">
    <property type="entry name" value="Peptidase_S1_PA_chymotrypsin"/>
</dbReference>
<dbReference type="SUPFAM" id="SSF50494">
    <property type="entry name" value="Trypsin-like serine proteases"/>
    <property type="match status" value="1"/>
</dbReference>
<organism evidence="6 7">
    <name type="scientific">Candidatus Portnoybacteria bacterium RIFCSPHIGHO2_01_FULL_40_12b</name>
    <dbReference type="NCBI Taxonomy" id="1801994"/>
    <lineage>
        <taxon>Bacteria</taxon>
        <taxon>Candidatus Portnoyibacteriota</taxon>
    </lineage>
</organism>
<keyword evidence="4" id="KW-0472">Membrane</keyword>
<dbReference type="AlphaFoldDB" id="A0A1G2FCN0"/>
<dbReference type="InterPro" id="IPR036034">
    <property type="entry name" value="PDZ_sf"/>
</dbReference>
<dbReference type="InterPro" id="IPR001940">
    <property type="entry name" value="Peptidase_S1C"/>
</dbReference>
<evidence type="ECO:0000256" key="1">
    <source>
        <dbReference type="ARBA" id="ARBA00010541"/>
    </source>
</evidence>
<dbReference type="InterPro" id="IPR009003">
    <property type="entry name" value="Peptidase_S1_PA"/>
</dbReference>
<keyword evidence="2" id="KW-0645">Protease</keyword>
<feature type="transmembrane region" description="Helical" evidence="4">
    <location>
        <begin position="12"/>
        <end position="37"/>
    </location>
</feature>
<comment type="similarity">
    <text evidence="1">Belongs to the peptidase S1C family.</text>
</comment>
<dbReference type="PANTHER" id="PTHR43343:SF3">
    <property type="entry name" value="PROTEASE DO-LIKE 8, CHLOROPLASTIC"/>
    <property type="match status" value="1"/>
</dbReference>
<evidence type="ECO:0000259" key="5">
    <source>
        <dbReference type="SMART" id="SM00228"/>
    </source>
</evidence>
<evidence type="ECO:0000313" key="6">
    <source>
        <dbReference type="EMBL" id="OGZ35836.1"/>
    </source>
</evidence>
<evidence type="ECO:0000256" key="2">
    <source>
        <dbReference type="ARBA" id="ARBA00022670"/>
    </source>
</evidence>
<dbReference type="InterPro" id="IPR001478">
    <property type="entry name" value="PDZ"/>
</dbReference>
<dbReference type="GO" id="GO:0006508">
    <property type="term" value="P:proteolysis"/>
    <property type="evidence" value="ECO:0007669"/>
    <property type="project" value="UniProtKB-KW"/>
</dbReference>
<dbReference type="GO" id="GO:0004252">
    <property type="term" value="F:serine-type endopeptidase activity"/>
    <property type="evidence" value="ECO:0007669"/>
    <property type="project" value="InterPro"/>
</dbReference>
<dbReference type="PANTHER" id="PTHR43343">
    <property type="entry name" value="PEPTIDASE S12"/>
    <property type="match status" value="1"/>
</dbReference>
<dbReference type="EMBL" id="MHMY01000006">
    <property type="protein sequence ID" value="OGZ35836.1"/>
    <property type="molecule type" value="Genomic_DNA"/>
</dbReference>
<name>A0A1G2FCN0_9BACT</name>
<keyword evidence="4" id="KW-1133">Transmembrane helix</keyword>
<dbReference type="InterPro" id="IPR051201">
    <property type="entry name" value="Chloro_Bact_Ser_Proteases"/>
</dbReference>
<gene>
    <name evidence="6" type="ORF">A2815_00370</name>
</gene>
<evidence type="ECO:0000256" key="3">
    <source>
        <dbReference type="ARBA" id="ARBA00022801"/>
    </source>
</evidence>
<protein>
    <recommendedName>
        <fullName evidence="5">PDZ domain-containing protein</fullName>
    </recommendedName>
</protein>
<evidence type="ECO:0000256" key="4">
    <source>
        <dbReference type="SAM" id="Phobius"/>
    </source>
</evidence>
<feature type="domain" description="PDZ" evidence="5">
    <location>
        <begin position="333"/>
        <end position="402"/>
    </location>
</feature>
<dbReference type="Pfam" id="PF13180">
    <property type="entry name" value="PDZ_2"/>
    <property type="match status" value="1"/>
</dbReference>
<keyword evidence="4" id="KW-0812">Transmembrane</keyword>